<protein>
    <submittedName>
        <fullName evidence="4">Sporulation domain-containing protein</fullName>
    </submittedName>
</protein>
<evidence type="ECO:0000259" key="3">
    <source>
        <dbReference type="PROSITE" id="PS51724"/>
    </source>
</evidence>
<dbReference type="InterPro" id="IPR007730">
    <property type="entry name" value="SPOR-like_dom"/>
</dbReference>
<feature type="chain" id="PRO_5004534628" evidence="2">
    <location>
        <begin position="23"/>
        <end position="379"/>
    </location>
</feature>
<dbReference type="AlphaFoldDB" id="S5XW99"/>
<feature type="signal peptide" evidence="2">
    <location>
        <begin position="1"/>
        <end position="22"/>
    </location>
</feature>
<feature type="compositionally biased region" description="Basic and acidic residues" evidence="1">
    <location>
        <begin position="269"/>
        <end position="280"/>
    </location>
</feature>
<keyword evidence="2" id="KW-0732">Signal</keyword>
<dbReference type="HOGENOM" id="CLU_896813_0_0_5"/>
<name>S5XW99_PARAH</name>
<evidence type="ECO:0000256" key="2">
    <source>
        <dbReference type="SAM" id="SignalP"/>
    </source>
</evidence>
<dbReference type="InterPro" id="IPR036680">
    <property type="entry name" value="SPOR-like_sf"/>
</dbReference>
<evidence type="ECO:0000313" key="5">
    <source>
        <dbReference type="Proteomes" id="UP000015480"/>
    </source>
</evidence>
<dbReference type="STRING" id="1367847.JCM7686_2479"/>
<keyword evidence="5" id="KW-1185">Reference proteome</keyword>
<dbReference type="EMBL" id="CP006650">
    <property type="protein sequence ID" value="AGT09547.1"/>
    <property type="molecule type" value="Genomic_DNA"/>
</dbReference>
<dbReference type="GO" id="GO:0042834">
    <property type="term" value="F:peptidoglycan binding"/>
    <property type="evidence" value="ECO:0007669"/>
    <property type="project" value="InterPro"/>
</dbReference>
<gene>
    <name evidence="4" type="ORF">JCM7686_2479</name>
</gene>
<feature type="domain" description="SPOR" evidence="3">
    <location>
        <begin position="302"/>
        <end position="379"/>
    </location>
</feature>
<evidence type="ECO:0000313" key="4">
    <source>
        <dbReference type="EMBL" id="AGT09547.1"/>
    </source>
</evidence>
<dbReference type="PROSITE" id="PS51724">
    <property type="entry name" value="SPOR"/>
    <property type="match status" value="1"/>
</dbReference>
<evidence type="ECO:0000256" key="1">
    <source>
        <dbReference type="SAM" id="MobiDB-lite"/>
    </source>
</evidence>
<dbReference type="Pfam" id="PF05036">
    <property type="entry name" value="SPOR"/>
    <property type="match status" value="1"/>
</dbReference>
<dbReference type="Proteomes" id="UP000015480">
    <property type="component" value="Chromosome"/>
</dbReference>
<dbReference type="eggNOG" id="COG3147">
    <property type="taxonomic scope" value="Bacteria"/>
</dbReference>
<organism evidence="4 5">
    <name type="scientific">Paracoccus aminophilus JCM 7686</name>
    <dbReference type="NCBI Taxonomy" id="1367847"/>
    <lineage>
        <taxon>Bacteria</taxon>
        <taxon>Pseudomonadati</taxon>
        <taxon>Pseudomonadota</taxon>
        <taxon>Alphaproteobacteria</taxon>
        <taxon>Rhodobacterales</taxon>
        <taxon>Paracoccaceae</taxon>
        <taxon>Paracoccus</taxon>
    </lineage>
</organism>
<dbReference type="PATRIC" id="fig|1367847.3.peg.2481"/>
<sequence length="379" mass="39504">MMARSLLIFIAAALLLGGAAFAALPQPAEEPPADFTARQYIDSKGCVFLRQGSGVWQARVARDGAPICGYPPTFSARRLSPDMLAATAPSPGPEPSRAALIEEALTRTVVTNLRPGELVGQAEPLQLLPDLGPEPVSDAPARLIAAEIKAAPALRAQMGSGLKPNQNLCHLLGYNGGKGQAPGEGAGLGKDPSQGFCDGLAGNDLARLAFNRPVPVASPAPAAEAEVAVATAASQTLGARESGAQVATDPSSQQMRPKARPKPLRVAAQRRDQRAADKVKAVQPRPAATKQAARTDEPIRPLLAAGARYVQVGVYSNGGNADRAAAHLGKLGMPVLRSYVEGNGPQLHVIVAGPFDNHRTLVIALDRIRRAGFPDAYPR</sequence>
<dbReference type="SUPFAM" id="SSF110997">
    <property type="entry name" value="Sporulation related repeat"/>
    <property type="match status" value="1"/>
</dbReference>
<dbReference type="Gene3D" id="3.30.70.1070">
    <property type="entry name" value="Sporulation related repeat"/>
    <property type="match status" value="1"/>
</dbReference>
<accession>S5XW99</accession>
<proteinExistence type="predicted"/>
<dbReference type="KEGG" id="pami:JCM7686_2479"/>
<reference evidence="4 5" key="1">
    <citation type="journal article" date="2014" name="BMC Genomics">
        <title>Architecture and functions of a multipartite genome of the methylotrophic bacterium Paracoccus aminophilus JCM 7686, containing primary and secondary chromids.</title>
        <authorList>
            <person name="Dziewit L."/>
            <person name="Czarnecki J."/>
            <person name="Wibberg D."/>
            <person name="Radlinska M."/>
            <person name="Mrozek P."/>
            <person name="Szymczak M."/>
            <person name="Schluter A."/>
            <person name="Puhler A."/>
            <person name="Bartosik D."/>
        </authorList>
    </citation>
    <scope>NUCLEOTIDE SEQUENCE [LARGE SCALE GENOMIC DNA]</scope>
    <source>
        <strain evidence="4">JCM 7686</strain>
    </source>
</reference>
<feature type="region of interest" description="Disordered" evidence="1">
    <location>
        <begin position="237"/>
        <end position="296"/>
    </location>
</feature>